<evidence type="ECO:0000259" key="18">
    <source>
        <dbReference type="Pfam" id="PF00361"/>
    </source>
</evidence>
<feature type="transmembrane region" description="Helical" evidence="17">
    <location>
        <begin position="135"/>
        <end position="157"/>
    </location>
</feature>
<comment type="function">
    <text evidence="17">Core subunit of the mitochondrial membrane respiratory chain NADH dehydrogenase (Complex I) which catalyzes electron transfer from NADH through the respiratory chain, using ubiquinone as an electron acceptor. Essential for the catalytic activity and assembly of complex I.</text>
</comment>
<evidence type="ECO:0000256" key="7">
    <source>
        <dbReference type="ARBA" id="ARBA00022660"/>
    </source>
</evidence>
<dbReference type="EMBL" id="KF588709">
    <property type="protein sequence ID" value="AGZ78480.1"/>
    <property type="molecule type" value="Genomic_DNA"/>
</dbReference>
<dbReference type="Pfam" id="PF00361">
    <property type="entry name" value="Proton_antipo_M"/>
    <property type="match status" value="2"/>
</dbReference>
<evidence type="ECO:0000256" key="4">
    <source>
        <dbReference type="ARBA" id="ARBA00012944"/>
    </source>
</evidence>
<sequence length="447" mass="50208">MLKFISLIFGLLIMSFLNEFMTFISYLVFLGLGWLFMYNSNLVSMSYFSCDSLSWFMVILTFWIIVLMLLSSHSYKVTNFFYQKFTFVLMLMLLLLFFTFTCSDLLSFYIFFEGSLIPIYLLIVGWGYQPERLQAGIYLLLYTIFASLPLLISIFFVGDYVGGFSMSLLSFGCDESMWVSFWFMFSIFAFLVKLPAFYVHLWLPKAHVEAPVSGSMMLAGVLLKLGCYGLMRFMMFFQGKVAFLSSVLVSLGLMGGLAVSFICLRQVDLKALIAYSSVSHMGLALGGLGSWGLWGYSSCLYTCVAHGLCSSGLFFLSGVIYERESRSWYYKGYLEIMPSMAFDDLFYCIGNIGSLWFMRFMMFFQGKVAFLSSVLVSLGLMGGLAVSFICLRQVDLKALIAYSSVSHMGLALGGLGSWGLWGYSSCLYTCVAHGLCSSGLFFLSGVI</sequence>
<dbReference type="GeneID" id="19907491"/>
<evidence type="ECO:0000256" key="3">
    <source>
        <dbReference type="ARBA" id="ARBA00009025"/>
    </source>
</evidence>
<evidence type="ECO:0000256" key="5">
    <source>
        <dbReference type="ARBA" id="ARBA00021006"/>
    </source>
</evidence>
<dbReference type="GO" id="GO:0048039">
    <property type="term" value="F:ubiquinone binding"/>
    <property type="evidence" value="ECO:0007669"/>
    <property type="project" value="TreeGrafter"/>
</dbReference>
<dbReference type="Pfam" id="PF01059">
    <property type="entry name" value="Oxidored_q5_N"/>
    <property type="match status" value="1"/>
</dbReference>
<feature type="transmembrane region" description="Helical" evidence="17">
    <location>
        <begin position="7"/>
        <end position="32"/>
    </location>
</feature>
<dbReference type="PANTHER" id="PTHR43507:SF20">
    <property type="entry name" value="NADH-UBIQUINONE OXIDOREDUCTASE CHAIN 4"/>
    <property type="match status" value="1"/>
</dbReference>
<dbReference type="PRINTS" id="PR01437">
    <property type="entry name" value="NUOXDRDTASE4"/>
</dbReference>
<keyword evidence="15 17" id="KW-0472">Membrane</keyword>
<keyword evidence="14 17" id="KW-0496">Mitochondrion</keyword>
<feature type="transmembrane region" description="Helical" evidence="17">
    <location>
        <begin position="299"/>
        <end position="321"/>
    </location>
</feature>
<feature type="transmembrane region" description="Helical" evidence="17">
    <location>
        <begin position="106"/>
        <end position="128"/>
    </location>
</feature>
<evidence type="ECO:0000256" key="2">
    <source>
        <dbReference type="ARBA" id="ARBA00004225"/>
    </source>
</evidence>
<dbReference type="InterPro" id="IPR003918">
    <property type="entry name" value="NADH_UbQ_OxRdtase"/>
</dbReference>
<keyword evidence="7 17" id="KW-0679">Respiratory chain</keyword>
<feature type="transmembrane region" description="Helical" evidence="17">
    <location>
        <begin position="215"/>
        <end position="235"/>
    </location>
</feature>
<keyword evidence="13 17" id="KW-0830">Ubiquinone</keyword>
<keyword evidence="6 17" id="KW-0813">Transport</keyword>
<dbReference type="InterPro" id="IPR000260">
    <property type="entry name" value="NADH4_N"/>
</dbReference>
<evidence type="ECO:0000256" key="8">
    <source>
        <dbReference type="ARBA" id="ARBA00022692"/>
    </source>
</evidence>
<evidence type="ECO:0000256" key="12">
    <source>
        <dbReference type="ARBA" id="ARBA00023027"/>
    </source>
</evidence>
<evidence type="ECO:0000256" key="11">
    <source>
        <dbReference type="ARBA" id="ARBA00022989"/>
    </source>
</evidence>
<keyword evidence="9" id="KW-1278">Translocase</keyword>
<comment type="similarity">
    <text evidence="3 17">Belongs to the complex I subunit 4 family.</text>
</comment>
<evidence type="ECO:0000256" key="15">
    <source>
        <dbReference type="ARBA" id="ARBA00023136"/>
    </source>
</evidence>
<feature type="domain" description="NADH:ubiquinone oxidoreductase chain 4 N-terminal" evidence="19">
    <location>
        <begin position="1"/>
        <end position="99"/>
    </location>
</feature>
<organism evidence="20">
    <name type="scientific">Amphibalanus amphitrite</name>
    <name type="common">Striped barnacle</name>
    <name type="synonym">Balanus amphitrite</name>
    <dbReference type="NCBI Taxonomy" id="1232801"/>
    <lineage>
        <taxon>Eukaryota</taxon>
        <taxon>Metazoa</taxon>
        <taxon>Ecdysozoa</taxon>
        <taxon>Arthropoda</taxon>
        <taxon>Crustacea</taxon>
        <taxon>Multicrustacea</taxon>
        <taxon>Cirripedia</taxon>
        <taxon>Thoracica</taxon>
        <taxon>Thoracicalcarea</taxon>
        <taxon>Balanomorpha</taxon>
        <taxon>Balanoidea</taxon>
        <taxon>Balanidae</taxon>
        <taxon>Amphibalaninae</taxon>
        <taxon>Amphibalanus</taxon>
    </lineage>
</organism>
<dbReference type="GO" id="GO:0015990">
    <property type="term" value="P:electron transport coupled proton transport"/>
    <property type="evidence" value="ECO:0007669"/>
    <property type="project" value="TreeGrafter"/>
</dbReference>
<gene>
    <name evidence="20" type="primary">ND4</name>
</gene>
<evidence type="ECO:0000256" key="1">
    <source>
        <dbReference type="ARBA" id="ARBA00003257"/>
    </source>
</evidence>
<dbReference type="AlphaFoldDB" id="A0A067YBR5"/>
<evidence type="ECO:0000256" key="9">
    <source>
        <dbReference type="ARBA" id="ARBA00022967"/>
    </source>
</evidence>
<feature type="transmembrane region" description="Helical" evidence="17">
    <location>
        <begin position="342"/>
        <end position="362"/>
    </location>
</feature>
<evidence type="ECO:0000256" key="13">
    <source>
        <dbReference type="ARBA" id="ARBA00023075"/>
    </source>
</evidence>
<evidence type="ECO:0000256" key="14">
    <source>
        <dbReference type="ARBA" id="ARBA00023128"/>
    </source>
</evidence>
<dbReference type="GO" id="GO:0042773">
    <property type="term" value="P:ATP synthesis coupled electron transport"/>
    <property type="evidence" value="ECO:0007669"/>
    <property type="project" value="InterPro"/>
</dbReference>
<feature type="transmembrane region" description="Helical" evidence="17">
    <location>
        <begin position="82"/>
        <end position="100"/>
    </location>
</feature>
<dbReference type="PANTHER" id="PTHR43507">
    <property type="entry name" value="NADH-UBIQUINONE OXIDOREDUCTASE CHAIN 4"/>
    <property type="match status" value="1"/>
</dbReference>
<keyword evidence="12 17" id="KW-0520">NAD</keyword>
<feature type="transmembrane region" description="Helical" evidence="17">
    <location>
        <begin position="421"/>
        <end position="443"/>
    </location>
</feature>
<feature type="transmembrane region" description="Helical" evidence="17">
    <location>
        <begin position="398"/>
        <end position="415"/>
    </location>
</feature>
<reference evidence="20" key="2">
    <citation type="journal article" date="2014" name="Mitochondrial DNA">
        <title>The complete mitochondrial genome of common fouling barnacle Amphibalanus amphitrite (Darwin, 1854) (Sessilia: Balanidae) reveals gene rearrangements compared to pancrustacean ground pattern.</title>
        <authorList>
            <person name="Shen X."/>
            <person name="Chan B.K."/>
            <person name="Tsang L.M."/>
        </authorList>
    </citation>
    <scope>NUCLEOTIDE SEQUENCE</scope>
</reference>
<dbReference type="GO" id="GO:0031966">
    <property type="term" value="C:mitochondrial membrane"/>
    <property type="evidence" value="ECO:0007669"/>
    <property type="project" value="UniProtKB-SubCell"/>
</dbReference>
<feature type="transmembrane region" description="Helical" evidence="17">
    <location>
        <begin position="271"/>
        <end position="293"/>
    </location>
</feature>
<comment type="catalytic activity">
    <reaction evidence="16 17">
        <text>a ubiquinone + NADH + 5 H(+)(in) = a ubiquinol + NAD(+) + 4 H(+)(out)</text>
        <dbReference type="Rhea" id="RHEA:29091"/>
        <dbReference type="Rhea" id="RHEA-COMP:9565"/>
        <dbReference type="Rhea" id="RHEA-COMP:9566"/>
        <dbReference type="ChEBI" id="CHEBI:15378"/>
        <dbReference type="ChEBI" id="CHEBI:16389"/>
        <dbReference type="ChEBI" id="CHEBI:17976"/>
        <dbReference type="ChEBI" id="CHEBI:57540"/>
        <dbReference type="ChEBI" id="CHEBI:57945"/>
        <dbReference type="EC" id="7.1.1.2"/>
    </reaction>
</comment>
<feature type="transmembrane region" description="Helical" evidence="17">
    <location>
        <begin position="241"/>
        <end position="264"/>
    </location>
</feature>
<accession>A0A067YBR5</accession>
<comment type="subcellular location">
    <subcellularLocation>
        <location evidence="2 17">Mitochondrion membrane</location>
        <topology evidence="2 17">Multi-pass membrane protein</topology>
    </subcellularLocation>
</comment>
<keyword evidence="8 17" id="KW-0812">Transmembrane</keyword>
<evidence type="ECO:0000313" key="20">
    <source>
        <dbReference type="EMBL" id="AGZ78480.1"/>
    </source>
</evidence>
<feature type="transmembrane region" description="Helical" evidence="17">
    <location>
        <begin position="368"/>
        <end position="391"/>
    </location>
</feature>
<name>A0A067YBR5_AMPAM</name>
<geneLocation type="mitochondrion" evidence="20"/>
<feature type="transmembrane region" description="Helical" evidence="17">
    <location>
        <begin position="52"/>
        <end position="70"/>
    </location>
</feature>
<evidence type="ECO:0000256" key="6">
    <source>
        <dbReference type="ARBA" id="ARBA00022448"/>
    </source>
</evidence>
<dbReference type="InterPro" id="IPR001750">
    <property type="entry name" value="ND/Mrp_TM"/>
</dbReference>
<dbReference type="OrthoDB" id="10063554at2759"/>
<dbReference type="GO" id="GO:0003954">
    <property type="term" value="F:NADH dehydrogenase activity"/>
    <property type="evidence" value="ECO:0007669"/>
    <property type="project" value="TreeGrafter"/>
</dbReference>
<feature type="domain" description="NADH:quinone oxidoreductase/Mrp antiporter transmembrane" evidence="18">
    <location>
        <begin position="351"/>
        <end position="445"/>
    </location>
</feature>
<evidence type="ECO:0000259" key="19">
    <source>
        <dbReference type="Pfam" id="PF01059"/>
    </source>
</evidence>
<feature type="domain" description="NADH:quinone oxidoreductase/Mrp antiporter transmembrane" evidence="18">
    <location>
        <begin position="103"/>
        <end position="331"/>
    </location>
</feature>
<feature type="transmembrane region" description="Helical" evidence="17">
    <location>
        <begin position="177"/>
        <end position="203"/>
    </location>
</feature>
<proteinExistence type="inferred from homology"/>
<evidence type="ECO:0000256" key="16">
    <source>
        <dbReference type="ARBA" id="ARBA00049551"/>
    </source>
</evidence>
<reference evidence="20" key="1">
    <citation type="submission" date="2013-08" db="EMBL/GenBank/DDBJ databases">
        <authorList>
            <person name="Chan B.K.K."/>
        </authorList>
    </citation>
    <scope>NUCLEOTIDE SEQUENCE</scope>
</reference>
<dbReference type="CTD" id="4538"/>
<dbReference type="RefSeq" id="YP_009047710.1">
    <property type="nucleotide sequence ID" value="NC_024525.1"/>
</dbReference>
<keyword evidence="11 17" id="KW-1133">Transmembrane helix</keyword>
<dbReference type="GO" id="GO:0008137">
    <property type="term" value="F:NADH dehydrogenase (ubiquinone) activity"/>
    <property type="evidence" value="ECO:0007669"/>
    <property type="project" value="UniProtKB-UniRule"/>
</dbReference>
<evidence type="ECO:0000256" key="10">
    <source>
        <dbReference type="ARBA" id="ARBA00022982"/>
    </source>
</evidence>
<evidence type="ECO:0000256" key="17">
    <source>
        <dbReference type="RuleBase" id="RU003297"/>
    </source>
</evidence>
<protein>
    <recommendedName>
        <fullName evidence="5 17">NADH-ubiquinone oxidoreductase chain 4</fullName>
        <ecNumber evidence="4 17">7.1.1.2</ecNumber>
    </recommendedName>
</protein>
<dbReference type="EC" id="7.1.1.2" evidence="4 17"/>
<keyword evidence="10 17" id="KW-0249">Electron transport</keyword>
<comment type="function">
    <text evidence="1">Core subunit of the mitochondrial membrane respiratory chain NADH dehydrogenase (Complex I) that is believed to belong to the minimal assembly required for catalysis. Complex I functions in the transfer of electrons from NADH to the respiratory chain. The immediate electron acceptor for the enzyme is believed to be ubiquinone.</text>
</comment>